<feature type="domain" description="Spore germination GerAC-like C-terminal" evidence="8">
    <location>
        <begin position="206"/>
        <end position="365"/>
    </location>
</feature>
<keyword evidence="7" id="KW-0449">Lipoprotein</keyword>
<dbReference type="InterPro" id="IPR057336">
    <property type="entry name" value="GerAC_N"/>
</dbReference>
<evidence type="ECO:0000256" key="4">
    <source>
        <dbReference type="ARBA" id="ARBA00022729"/>
    </source>
</evidence>
<evidence type="ECO:0000259" key="8">
    <source>
        <dbReference type="Pfam" id="PF05504"/>
    </source>
</evidence>
<comment type="similarity">
    <text evidence="2">Belongs to the GerABKC lipoprotein family.</text>
</comment>
<proteinExistence type="inferred from homology"/>
<name>A0ABW9XKE7_9BACL</name>
<organism evidence="10 11">
    <name type="scientific">Paenibacillus glycinis</name>
    <dbReference type="NCBI Taxonomy" id="2697035"/>
    <lineage>
        <taxon>Bacteria</taxon>
        <taxon>Bacillati</taxon>
        <taxon>Bacillota</taxon>
        <taxon>Bacilli</taxon>
        <taxon>Bacillales</taxon>
        <taxon>Paenibacillaceae</taxon>
        <taxon>Paenibacillus</taxon>
    </lineage>
</organism>
<evidence type="ECO:0000256" key="1">
    <source>
        <dbReference type="ARBA" id="ARBA00004635"/>
    </source>
</evidence>
<keyword evidence="6" id="KW-0564">Palmitate</keyword>
<dbReference type="EMBL" id="JAAAMV010000002">
    <property type="protein sequence ID" value="NBD23104.1"/>
    <property type="molecule type" value="Genomic_DNA"/>
</dbReference>
<evidence type="ECO:0000313" key="10">
    <source>
        <dbReference type="EMBL" id="NBD23104.1"/>
    </source>
</evidence>
<keyword evidence="5" id="KW-0472">Membrane</keyword>
<comment type="caution">
    <text evidence="10">The sequence shown here is derived from an EMBL/GenBank/DDBJ whole genome shotgun (WGS) entry which is preliminary data.</text>
</comment>
<evidence type="ECO:0000256" key="5">
    <source>
        <dbReference type="ARBA" id="ARBA00023136"/>
    </source>
</evidence>
<evidence type="ECO:0000256" key="7">
    <source>
        <dbReference type="ARBA" id="ARBA00023288"/>
    </source>
</evidence>
<gene>
    <name evidence="10" type="ORF">GT019_04405</name>
</gene>
<dbReference type="PANTHER" id="PTHR35789">
    <property type="entry name" value="SPORE GERMINATION PROTEIN B3"/>
    <property type="match status" value="1"/>
</dbReference>
<accession>A0ABW9XKE7</accession>
<dbReference type="InterPro" id="IPR038501">
    <property type="entry name" value="Spore_GerAC_C_sf"/>
</dbReference>
<dbReference type="Pfam" id="PF25198">
    <property type="entry name" value="Spore_GerAC_N"/>
    <property type="match status" value="1"/>
</dbReference>
<protein>
    <submittedName>
        <fullName evidence="10">Ger(X)C family spore germination protein</fullName>
    </submittedName>
</protein>
<evidence type="ECO:0000256" key="3">
    <source>
        <dbReference type="ARBA" id="ARBA00022544"/>
    </source>
</evidence>
<sequence>MKRTILWMSVGMLLLAGLPGCGFKDIDRRFFVMAIGIDKSEKPDKPYHVSLKMAIPFSKIEPGKTNTYQLVSDDASSITEAIRHMKSKVDKELDFSQAKIVVIGKQMSAEILQKDTLDWFMRRRDIQGAAYMALGDPSAEEVLNVKTDSERFPGDSLFLSFDHDGTESSYIVTEYLFDFHRRVTEKGLDPYLPIIRPTGNAYLIDQVAVFDKTKLKAVLSPEETRIFNKLVAKYQKFDIETKTDQIQFALNVDKIKTNYNIDTSEDLAPVLHLNVRMIGQAEESSKSFYEKPWSYYERLAEQGVAARYTHLLQKLQALNVDPIGFGLHYCATHHNGQQAEWTAWETIYPKLAFKPNVRVEIKSSGGVK</sequence>
<dbReference type="InterPro" id="IPR008844">
    <property type="entry name" value="Spore_GerAC-like"/>
</dbReference>
<dbReference type="RefSeq" id="WP_161741545.1">
    <property type="nucleotide sequence ID" value="NZ_JAAAMV010000002.1"/>
</dbReference>
<feature type="domain" description="Spore germination protein N-terminal" evidence="9">
    <location>
        <begin position="24"/>
        <end position="196"/>
    </location>
</feature>
<dbReference type="Proteomes" id="UP000665561">
    <property type="component" value="Unassembled WGS sequence"/>
</dbReference>
<evidence type="ECO:0000256" key="2">
    <source>
        <dbReference type="ARBA" id="ARBA00007886"/>
    </source>
</evidence>
<dbReference type="Pfam" id="PF05504">
    <property type="entry name" value="Spore_GerAC"/>
    <property type="match status" value="1"/>
</dbReference>
<dbReference type="InterPro" id="IPR046953">
    <property type="entry name" value="Spore_GerAC-like_C"/>
</dbReference>
<dbReference type="PANTHER" id="PTHR35789:SF1">
    <property type="entry name" value="SPORE GERMINATION PROTEIN B3"/>
    <property type="match status" value="1"/>
</dbReference>
<evidence type="ECO:0000256" key="6">
    <source>
        <dbReference type="ARBA" id="ARBA00023139"/>
    </source>
</evidence>
<reference evidence="10 11" key="1">
    <citation type="submission" date="2020-01" db="EMBL/GenBank/DDBJ databases">
        <title>Paenibacillus soybeanensis sp. nov. isolated from the nodules of soybean (Glycine max(L.) Merr).</title>
        <authorList>
            <person name="Wang H."/>
        </authorList>
    </citation>
    <scope>NUCLEOTIDE SEQUENCE [LARGE SCALE GENOMIC DNA]</scope>
    <source>
        <strain evidence="10 11">T1</strain>
    </source>
</reference>
<evidence type="ECO:0000313" key="11">
    <source>
        <dbReference type="Proteomes" id="UP000665561"/>
    </source>
</evidence>
<dbReference type="Gene3D" id="3.30.300.210">
    <property type="entry name" value="Nutrient germinant receptor protein C, domain 3"/>
    <property type="match status" value="1"/>
</dbReference>
<keyword evidence="4" id="KW-0732">Signal</keyword>
<keyword evidence="11" id="KW-1185">Reference proteome</keyword>
<keyword evidence="3" id="KW-0309">Germination</keyword>
<comment type="subcellular location">
    <subcellularLocation>
        <location evidence="1">Membrane</location>
        <topology evidence="1">Lipid-anchor</topology>
    </subcellularLocation>
</comment>
<evidence type="ECO:0000259" key="9">
    <source>
        <dbReference type="Pfam" id="PF25198"/>
    </source>
</evidence>
<dbReference type="NCBIfam" id="TIGR02887">
    <property type="entry name" value="spore_ger_x_C"/>
    <property type="match status" value="1"/>
</dbReference>